<dbReference type="PROSITE" id="PS00162">
    <property type="entry name" value="ALPHA_CA_1"/>
    <property type="match status" value="1"/>
</dbReference>
<comment type="subcellular location">
    <subcellularLocation>
        <location evidence="2">Cell membrane</location>
        <topology evidence="2">Lipid-anchor</topology>
        <topology evidence="2">GPI-anchor</topology>
    </subcellularLocation>
</comment>
<dbReference type="GO" id="GO:0098552">
    <property type="term" value="C:side of membrane"/>
    <property type="evidence" value="ECO:0007669"/>
    <property type="project" value="UniProtKB-KW"/>
</dbReference>
<keyword evidence="14" id="KW-0449">Lipoprotein</keyword>
<dbReference type="EC" id="4.2.1.1" evidence="17"/>
<gene>
    <name evidence="20" type="ORF">ACEWY4_008883</name>
</gene>
<evidence type="ECO:0000256" key="9">
    <source>
        <dbReference type="ARBA" id="ARBA00022833"/>
    </source>
</evidence>
<keyword evidence="12" id="KW-0325">Glycoprotein</keyword>
<keyword evidence="7 17" id="KW-0479">Metal-binding</keyword>
<evidence type="ECO:0000256" key="12">
    <source>
        <dbReference type="ARBA" id="ARBA00023180"/>
    </source>
</evidence>
<evidence type="ECO:0000256" key="15">
    <source>
        <dbReference type="ARBA" id="ARBA00045603"/>
    </source>
</evidence>
<dbReference type="GO" id="GO:0008270">
    <property type="term" value="F:zinc ion binding"/>
    <property type="evidence" value="ECO:0007669"/>
    <property type="project" value="UniProtKB-UniRule"/>
</dbReference>
<keyword evidence="11" id="KW-1015">Disulfide bond</keyword>
<evidence type="ECO:0000256" key="8">
    <source>
        <dbReference type="ARBA" id="ARBA00022729"/>
    </source>
</evidence>
<dbReference type="Gene3D" id="3.10.200.10">
    <property type="entry name" value="Alpha carbonic anhydrase"/>
    <property type="match status" value="1"/>
</dbReference>
<dbReference type="Proteomes" id="UP001591681">
    <property type="component" value="Unassembled WGS sequence"/>
</dbReference>
<evidence type="ECO:0000259" key="19">
    <source>
        <dbReference type="PROSITE" id="PS51144"/>
    </source>
</evidence>
<dbReference type="InterPro" id="IPR036398">
    <property type="entry name" value="CA_dom_sf"/>
</dbReference>
<dbReference type="EMBL" id="JBHFQA010000007">
    <property type="protein sequence ID" value="KAL2096735.1"/>
    <property type="molecule type" value="Genomic_DNA"/>
</dbReference>
<sequence length="315" mass="34797">MRTHIVFCFVFAFASLKTSLGAEWCYQSQVTCAKPCQGPLKWPEVAATCGGKAQSPINIVTKKTLTDGRLQPLSYTGYQYAFQSDIINNGHSGNFCVHIVQVNLPDSAKIEGGNLESSYKAIQLHFHWGADGGPGSEHTIDGEQYPMEMHIVHIKQRYHSLSEALKDKSGVAVLGFFYQESGSSNRKYDSVINALKNIIRPGTNTTLYDLSLETLIPSHSDLTVYYRYQGSLTTPQCDEAVVWTVFENTIPLSKQQLSAFSQLSFADGQKMTSTFRPVQPLYGREVYRSSAVAVWVNSGLLLCSVLSVVALNLSD</sequence>
<dbReference type="InterPro" id="IPR041874">
    <property type="entry name" value="CA4/CA15"/>
</dbReference>
<evidence type="ECO:0000256" key="10">
    <source>
        <dbReference type="ARBA" id="ARBA00023136"/>
    </source>
</evidence>
<feature type="signal peptide" evidence="17">
    <location>
        <begin position="1"/>
        <end position="21"/>
    </location>
</feature>
<name>A0ABD1KC32_9TELE</name>
<dbReference type="AlphaFoldDB" id="A0ABD1KC32"/>
<evidence type="ECO:0000256" key="3">
    <source>
        <dbReference type="ARBA" id="ARBA00010718"/>
    </source>
</evidence>
<comment type="subunit">
    <text evidence="4">Interacts with SLC4A4.</text>
</comment>
<evidence type="ECO:0000256" key="16">
    <source>
        <dbReference type="ARBA" id="ARBA00049061"/>
    </source>
</evidence>
<evidence type="ECO:0000256" key="17">
    <source>
        <dbReference type="RuleBase" id="RU367011"/>
    </source>
</evidence>
<reference evidence="20 21" key="1">
    <citation type="submission" date="2024-09" db="EMBL/GenBank/DDBJ databases">
        <title>A chromosome-level genome assembly of Gray's grenadier anchovy, Coilia grayii.</title>
        <authorList>
            <person name="Fu Z."/>
        </authorList>
    </citation>
    <scope>NUCLEOTIDE SEQUENCE [LARGE SCALE GENOMIC DNA]</scope>
    <source>
        <strain evidence="20">G4</strain>
        <tissue evidence="20">Muscle</tissue>
    </source>
</reference>
<comment type="catalytic activity">
    <reaction evidence="16">
        <text>hydrogencarbonate + H(+) = CO2 + H2O</text>
        <dbReference type="Rhea" id="RHEA:10748"/>
        <dbReference type="ChEBI" id="CHEBI:15377"/>
        <dbReference type="ChEBI" id="CHEBI:15378"/>
        <dbReference type="ChEBI" id="CHEBI:16526"/>
        <dbReference type="ChEBI" id="CHEBI:17544"/>
        <dbReference type="EC" id="4.2.1.1"/>
    </reaction>
    <physiologicalReaction direction="left-to-right" evidence="16">
        <dbReference type="Rhea" id="RHEA:10749"/>
    </physiologicalReaction>
    <physiologicalReaction direction="right-to-left" evidence="16">
        <dbReference type="Rhea" id="RHEA:10750"/>
    </physiologicalReaction>
</comment>
<keyword evidence="6" id="KW-0336">GPI-anchor</keyword>
<evidence type="ECO:0000256" key="14">
    <source>
        <dbReference type="ARBA" id="ARBA00023288"/>
    </source>
</evidence>
<feature type="transmembrane region" description="Helical" evidence="18">
    <location>
        <begin position="292"/>
        <end position="313"/>
    </location>
</feature>
<evidence type="ECO:0000256" key="4">
    <source>
        <dbReference type="ARBA" id="ARBA00011736"/>
    </source>
</evidence>
<dbReference type="CDD" id="cd03117">
    <property type="entry name" value="alpha_CA_IV_XV_like"/>
    <property type="match status" value="1"/>
</dbReference>
<evidence type="ECO:0000256" key="1">
    <source>
        <dbReference type="ARBA" id="ARBA00001947"/>
    </source>
</evidence>
<evidence type="ECO:0000256" key="7">
    <source>
        <dbReference type="ARBA" id="ARBA00022723"/>
    </source>
</evidence>
<comment type="function">
    <text evidence="15">Catalyzes the reversible hydration of carbon dioxide into bicarbonate and protons and thus is essential to maintaining intracellular and extracellular pH. May stimulate the sodium/bicarbonate transporter activity of SLC4A4 that acts in pH homeostasis. It is essential for acid overload removal from the retina and retina epithelium, and acid release in the choriocapillaris in the choroid.</text>
</comment>
<keyword evidence="9 17" id="KW-0862">Zinc</keyword>
<comment type="caution">
    <text evidence="20">The sequence shown here is derived from an EMBL/GenBank/DDBJ whole genome shotgun (WGS) entry which is preliminary data.</text>
</comment>
<dbReference type="Pfam" id="PF00194">
    <property type="entry name" value="Carb_anhydrase"/>
    <property type="match status" value="1"/>
</dbReference>
<dbReference type="InterPro" id="IPR018338">
    <property type="entry name" value="Carbonic_anhydrase_a-class_CS"/>
</dbReference>
<evidence type="ECO:0000256" key="6">
    <source>
        <dbReference type="ARBA" id="ARBA00022622"/>
    </source>
</evidence>
<evidence type="ECO:0000256" key="5">
    <source>
        <dbReference type="ARBA" id="ARBA00022475"/>
    </source>
</evidence>
<dbReference type="InterPro" id="IPR001148">
    <property type="entry name" value="CA_dom"/>
</dbReference>
<dbReference type="GO" id="GO:0005886">
    <property type="term" value="C:plasma membrane"/>
    <property type="evidence" value="ECO:0007669"/>
    <property type="project" value="UniProtKB-SubCell"/>
</dbReference>
<evidence type="ECO:0000313" key="21">
    <source>
        <dbReference type="Proteomes" id="UP001591681"/>
    </source>
</evidence>
<keyword evidence="18" id="KW-0812">Transmembrane</keyword>
<protein>
    <recommendedName>
        <fullName evidence="17">Carbonic anhydrase</fullName>
        <ecNumber evidence="17">4.2.1.1</ecNumber>
    </recommendedName>
</protein>
<accession>A0ABD1KC32</accession>
<dbReference type="PROSITE" id="PS51144">
    <property type="entry name" value="ALPHA_CA_2"/>
    <property type="match status" value="1"/>
</dbReference>
<keyword evidence="13 17" id="KW-0456">Lyase</keyword>
<dbReference type="SMART" id="SM01057">
    <property type="entry name" value="Carb_anhydrase"/>
    <property type="match status" value="1"/>
</dbReference>
<comment type="function">
    <text evidence="17">Reversible hydration of carbon dioxide.</text>
</comment>
<evidence type="ECO:0000256" key="18">
    <source>
        <dbReference type="SAM" id="Phobius"/>
    </source>
</evidence>
<feature type="chain" id="PRO_5044534151" description="Carbonic anhydrase" evidence="17">
    <location>
        <begin position="22"/>
        <end position="315"/>
    </location>
</feature>
<dbReference type="InterPro" id="IPR023561">
    <property type="entry name" value="Carbonic_anhydrase_a-class"/>
</dbReference>
<evidence type="ECO:0000256" key="2">
    <source>
        <dbReference type="ARBA" id="ARBA00004609"/>
    </source>
</evidence>
<dbReference type="GO" id="GO:0004089">
    <property type="term" value="F:carbonate dehydratase activity"/>
    <property type="evidence" value="ECO:0007669"/>
    <property type="project" value="UniProtKB-UniRule"/>
</dbReference>
<comment type="cofactor">
    <cofactor evidence="1 17">
        <name>Zn(2+)</name>
        <dbReference type="ChEBI" id="CHEBI:29105"/>
    </cofactor>
</comment>
<keyword evidence="18" id="KW-1133">Transmembrane helix</keyword>
<dbReference type="FunFam" id="3.10.200.10:FF:000003">
    <property type="entry name" value="Carbonic anhydrase 12"/>
    <property type="match status" value="1"/>
</dbReference>
<dbReference type="PANTHER" id="PTHR18952">
    <property type="entry name" value="CARBONIC ANHYDRASE"/>
    <property type="match status" value="1"/>
</dbReference>
<proteinExistence type="inferred from homology"/>
<evidence type="ECO:0000313" key="20">
    <source>
        <dbReference type="EMBL" id="KAL2096735.1"/>
    </source>
</evidence>
<dbReference type="SUPFAM" id="SSF51069">
    <property type="entry name" value="Carbonic anhydrase"/>
    <property type="match status" value="1"/>
</dbReference>
<evidence type="ECO:0000256" key="11">
    <source>
        <dbReference type="ARBA" id="ARBA00023157"/>
    </source>
</evidence>
<comment type="similarity">
    <text evidence="3 17">Belongs to the alpha-carbonic anhydrase family.</text>
</comment>
<feature type="domain" description="Alpha-carbonic anhydrase" evidence="19">
    <location>
        <begin position="22"/>
        <end position="290"/>
    </location>
</feature>
<evidence type="ECO:0000256" key="13">
    <source>
        <dbReference type="ARBA" id="ARBA00023239"/>
    </source>
</evidence>
<keyword evidence="21" id="KW-1185">Reference proteome</keyword>
<organism evidence="20 21">
    <name type="scientific">Coilia grayii</name>
    <name type="common">Gray's grenadier anchovy</name>
    <dbReference type="NCBI Taxonomy" id="363190"/>
    <lineage>
        <taxon>Eukaryota</taxon>
        <taxon>Metazoa</taxon>
        <taxon>Chordata</taxon>
        <taxon>Craniata</taxon>
        <taxon>Vertebrata</taxon>
        <taxon>Euteleostomi</taxon>
        <taxon>Actinopterygii</taxon>
        <taxon>Neopterygii</taxon>
        <taxon>Teleostei</taxon>
        <taxon>Clupei</taxon>
        <taxon>Clupeiformes</taxon>
        <taxon>Clupeoidei</taxon>
        <taxon>Engraulidae</taxon>
        <taxon>Coilinae</taxon>
        <taxon>Coilia</taxon>
    </lineage>
</organism>
<keyword evidence="8 17" id="KW-0732">Signal</keyword>
<dbReference type="PANTHER" id="PTHR18952:SF95">
    <property type="entry name" value="CARBONIC ANHYDRASE 4"/>
    <property type="match status" value="1"/>
</dbReference>
<keyword evidence="5" id="KW-1003">Cell membrane</keyword>
<keyword evidence="10 18" id="KW-0472">Membrane</keyword>